<feature type="coiled-coil region" evidence="1">
    <location>
        <begin position="435"/>
        <end position="462"/>
    </location>
</feature>
<keyword evidence="4" id="KW-1185">Reference proteome</keyword>
<feature type="compositionally biased region" description="Low complexity" evidence="2">
    <location>
        <begin position="40"/>
        <end position="61"/>
    </location>
</feature>
<evidence type="ECO:0000313" key="3">
    <source>
        <dbReference type="EMBL" id="KAG8035810.1"/>
    </source>
</evidence>
<accession>A0A8J5QMJ2</accession>
<dbReference type="Proteomes" id="UP000729913">
    <property type="component" value="Unassembled WGS sequence"/>
</dbReference>
<protein>
    <submittedName>
        <fullName evidence="3">Uncharacterized protein</fullName>
    </submittedName>
</protein>
<feature type="compositionally biased region" description="Polar residues" evidence="2">
    <location>
        <begin position="663"/>
        <end position="672"/>
    </location>
</feature>
<dbReference type="AlphaFoldDB" id="A0A8J5QMJ2"/>
<proteinExistence type="predicted"/>
<evidence type="ECO:0000313" key="4">
    <source>
        <dbReference type="Proteomes" id="UP000729913"/>
    </source>
</evidence>
<dbReference type="EMBL" id="JAAOIC020000053">
    <property type="protein sequence ID" value="KAG8035810.1"/>
    <property type="molecule type" value="Genomic_DNA"/>
</dbReference>
<evidence type="ECO:0000256" key="2">
    <source>
        <dbReference type="SAM" id="MobiDB-lite"/>
    </source>
</evidence>
<reference evidence="3" key="1">
    <citation type="submission" date="2020-03" db="EMBL/GenBank/DDBJ databases">
        <authorList>
            <person name="Chebbi M.A."/>
            <person name="Drezen J.M."/>
        </authorList>
    </citation>
    <scope>NUCLEOTIDE SEQUENCE</scope>
    <source>
        <tissue evidence="3">Whole body</tissue>
    </source>
</reference>
<gene>
    <name evidence="3" type="ORF">G9C98_001466</name>
</gene>
<organism evidence="3 4">
    <name type="scientific">Cotesia typhae</name>
    <dbReference type="NCBI Taxonomy" id="2053667"/>
    <lineage>
        <taxon>Eukaryota</taxon>
        <taxon>Metazoa</taxon>
        <taxon>Ecdysozoa</taxon>
        <taxon>Arthropoda</taxon>
        <taxon>Hexapoda</taxon>
        <taxon>Insecta</taxon>
        <taxon>Pterygota</taxon>
        <taxon>Neoptera</taxon>
        <taxon>Endopterygota</taxon>
        <taxon>Hymenoptera</taxon>
        <taxon>Apocrita</taxon>
        <taxon>Ichneumonoidea</taxon>
        <taxon>Braconidae</taxon>
        <taxon>Microgastrinae</taxon>
        <taxon>Cotesia</taxon>
    </lineage>
</organism>
<comment type="caution">
    <text evidence="3">The sequence shown here is derived from an EMBL/GenBank/DDBJ whole genome shotgun (WGS) entry which is preliminary data.</text>
</comment>
<feature type="region of interest" description="Disordered" evidence="2">
    <location>
        <begin position="497"/>
        <end position="524"/>
    </location>
</feature>
<evidence type="ECO:0000256" key="1">
    <source>
        <dbReference type="SAM" id="Coils"/>
    </source>
</evidence>
<dbReference type="OrthoDB" id="7700298at2759"/>
<sequence length="1052" mass="119009">MSRSDKCWLQYHANSMPQIAGTYPNVSNVLADTSQNNFVQHHQQQQQQQQQQQPQQQQILQGQFPRQQNHPYNQPVQVSPFERGFAMNQQGTYPTNTPYQDPYSFGAVQFPMTPMAAPQGYPYPNQSAMNPIVPNIGPIYNSSSPQGPPGVDLRSYIPTQPSPIFILPSNPVVQLPTQSPPNCPNTRSGVCGSQFCCSPAPTPPYIPFPCPLPYPAPFCRPSNCYDPNPSTFCKEASFPTCDCYPKRTDLPGEHRCEPTSDAICNKPNCPASISLQALASQLLSIPGVISCAATRLILRRVPGSNIRNSTEETVERARKTINTLTQEQLLTETRNAQQINALINLHMAANPPANIIPLLTTVQLKVNVLKNLLETIINHRITENQAAGAETCLGLDPIILGLKSDQELRTLLATLRQKECKQRVNLNFATYSSQRVIAETRLRNIEDKIALVEAEIERRRCACLPPTLRQTGMTCQDSRGTIWHAYPGTLSPSSFGNFNHSYNQSGRQPSRESPDPFCFDKKNPRRLNIRHVGSPETTYRKLPTTKNVDFEVKEENGGEKENGEENEVVDGKVNLIDETEDNCGKIEESLDSSFQLKTSSSCSNNKNNNDNKIKIARQEFQDKLLLQLSSAVGSCDPSNKNNHEKKEEFTVTSDGSKYENPFSRDSSASGFENENESEGMGLDKFISGALSVISGFSNHVASFGTIIGDKITALRSHLVPEFSHPLFPRFSANSPSTCSNNDDNYDIPHYSGCKNSNTLAQINNNNYDNNYLDKLSRRSFRKLKTSKIRRLNFDGPRNRGRTFNTWGEFFIEFNSNEKLSRVKNLIRIIQDKTNEKTYILMRPKLNTYNNDNNDNNHYYYDYDNKLWKKLYKEEKTLLIRSRLKNSQSTSSTIQLTPFIPFTVVKPPECRDENTPTFEIREKLVTRATKKLKLPNVGCDNNRLRTSRKFRSLFRVKKSREIKVFGNKNEEENETKMNYEYERTFLENSRSFGSESWKSSESCWSRTSESTAAENSVDEIRVLKVESFHFKSVENQMEVSSESIVGVHDYAGL</sequence>
<feature type="compositionally biased region" description="Basic and acidic residues" evidence="2">
    <location>
        <begin position="509"/>
        <end position="522"/>
    </location>
</feature>
<keyword evidence="1" id="KW-0175">Coiled coil</keyword>
<reference evidence="3" key="2">
    <citation type="submission" date="2021-04" db="EMBL/GenBank/DDBJ databases">
        <title>Genome-wide patterns of bracovirus chromosomal integration into multiple host tissues during parasitism.</title>
        <authorList>
            <person name="Chebbi M.A.C."/>
        </authorList>
    </citation>
    <scope>NUCLEOTIDE SEQUENCE</scope>
    <source>
        <tissue evidence="3">Whole body</tissue>
    </source>
</reference>
<name>A0A8J5QMJ2_9HYME</name>
<feature type="compositionally biased region" description="Polar residues" evidence="2">
    <location>
        <begin position="497"/>
        <end position="508"/>
    </location>
</feature>
<feature type="region of interest" description="Disordered" evidence="2">
    <location>
        <begin position="38"/>
        <end position="61"/>
    </location>
</feature>
<feature type="region of interest" description="Disordered" evidence="2">
    <location>
        <begin position="635"/>
        <end position="677"/>
    </location>
</feature>